<feature type="region of interest" description="Disordered" evidence="1">
    <location>
        <begin position="196"/>
        <end position="235"/>
    </location>
</feature>
<reference evidence="3 4" key="1">
    <citation type="journal article" date="2019" name="Front. Genet.">
        <title>Whole-Genome Sequencing of the Opportunistic Yeast Pathogen Candida inconspicua Uncovers Its Hybrid Origin.</title>
        <authorList>
            <person name="Mixao V."/>
            <person name="Hansen A.P."/>
            <person name="Saus E."/>
            <person name="Boekhout T."/>
            <person name="Lass-Florl C."/>
            <person name="Gabaldon T."/>
        </authorList>
    </citation>
    <scope>NUCLEOTIDE SEQUENCE [LARGE SCALE GENOMIC DNA]</scope>
    <source>
        <strain evidence="3 4">CBS 180</strain>
    </source>
</reference>
<dbReference type="InterPro" id="IPR001810">
    <property type="entry name" value="F-box_dom"/>
</dbReference>
<dbReference type="Proteomes" id="UP000307173">
    <property type="component" value="Unassembled WGS sequence"/>
</dbReference>
<dbReference type="EMBL" id="SELW01000657">
    <property type="protein sequence ID" value="TID14961.1"/>
    <property type="molecule type" value="Genomic_DNA"/>
</dbReference>
<dbReference type="AlphaFoldDB" id="A0A4T0WVU3"/>
<evidence type="ECO:0000259" key="2">
    <source>
        <dbReference type="PROSITE" id="PS50181"/>
    </source>
</evidence>
<dbReference type="OrthoDB" id="5351126at2759"/>
<evidence type="ECO:0000313" key="3">
    <source>
        <dbReference type="EMBL" id="TID14961.1"/>
    </source>
</evidence>
<keyword evidence="4" id="KW-1185">Reference proteome</keyword>
<evidence type="ECO:0000313" key="4">
    <source>
        <dbReference type="Proteomes" id="UP000307173"/>
    </source>
</evidence>
<proteinExistence type="predicted"/>
<feature type="domain" description="F-box" evidence="2">
    <location>
        <begin position="338"/>
        <end position="385"/>
    </location>
</feature>
<gene>
    <name evidence="3" type="ORF">CANINC_004632</name>
</gene>
<evidence type="ECO:0000256" key="1">
    <source>
        <dbReference type="SAM" id="MobiDB-lite"/>
    </source>
</evidence>
<dbReference type="STRING" id="52247.A0A4T0WVU3"/>
<name>A0A4T0WVU3_9ASCO</name>
<protein>
    <recommendedName>
        <fullName evidence="2">F-box domain-containing protein</fullName>
    </recommendedName>
</protein>
<feature type="compositionally biased region" description="Polar residues" evidence="1">
    <location>
        <begin position="215"/>
        <end position="228"/>
    </location>
</feature>
<comment type="caution">
    <text evidence="3">The sequence shown here is derived from an EMBL/GenBank/DDBJ whole genome shotgun (WGS) entry which is preliminary data.</text>
</comment>
<dbReference type="PROSITE" id="PS50181">
    <property type="entry name" value="FBOX"/>
    <property type="match status" value="1"/>
</dbReference>
<organism evidence="3 4">
    <name type="scientific">Pichia inconspicua</name>
    <dbReference type="NCBI Taxonomy" id="52247"/>
    <lineage>
        <taxon>Eukaryota</taxon>
        <taxon>Fungi</taxon>
        <taxon>Dikarya</taxon>
        <taxon>Ascomycota</taxon>
        <taxon>Saccharomycotina</taxon>
        <taxon>Pichiomycetes</taxon>
        <taxon>Pichiales</taxon>
        <taxon>Pichiaceae</taxon>
        <taxon>Pichia</taxon>
    </lineage>
</organism>
<accession>A0A4T0WVU3</accession>
<sequence length="782" mass="89920">MNFKGSVNSQTQLTSDLQCVTERGFVTTNHIKESSDEQSDSESSDYLQTKNSAKMNLESVNSRAAPMVIHSEYAKTTIMQTGKSTKGSTTQQFYVINQPKSYVDTSSFNGTEQKLNFDMRSIRSKKSENFDFIRLQLSSDDDIDYRNRFEAFFGIEYAVSSCAESITDSAYGNEVLSIVDTMDLLKHEESMHLEEQLEEDERVQITDSPPPYSETIEQSTSSFMSSNKTADRNKDERVISVPKESNNQLKDGTKEVYQLDKYLPPYRSLLNPGRVYDYRTNAFINSPNIIAIFKGTKKSKRIASLIIRPTTNLDQVIKLDDDSTTENTSDIEYKTKPDAAFDDLPEKIVGKVINLLEQRELVNMLYVSKKINYLVNPKLYHYPRFTSTYRVAQFVHTIMNNSNLAGFVKVLDFSKIELPITLTPAEKVKYQDNLIYGINNASEVLCGTNKIIHAGWRDWKFRNSSKYSNSKRARSRSSSVSTLSSTTSLPNPYETDVFTNNYSSKLKRYKTMNNVSDLSQNKLLAKKRSMSTSNLRLYDEGFFKSMMRVFDPWRKKPTREKNNVPPCKKVKQNNSIQKKSAALRKHCNTVTFAVEEPKHVTVPFSTPHPAMQSSLRQYCFKRDLPVGFIIHLFEECINLEKINFEGTVLSSDYRLHDYKSFDWKNGTGVVSQVLEEIEGRPIFWSDTERDVDVEAGLVENGIIEIMEIHNIWEPLLKLKNVKVLNLSKFNSIEQKLVSRFLFESEFSDSIMKLHCRDSGMVKRTQWEVLETASEWKNYFLSK</sequence>